<keyword evidence="2" id="KW-1185">Reference proteome</keyword>
<accession>A0A9K3E5V4</accession>
<gene>
    <name evidence="1" type="ORF">HanXRQr2_Chr15g0721551</name>
</gene>
<protein>
    <submittedName>
        <fullName evidence="1">Uncharacterized protein</fullName>
    </submittedName>
</protein>
<dbReference type="Gramene" id="mRNA:HanXRQr2_Chr15g0721551">
    <property type="protein sequence ID" value="CDS:HanXRQr2_Chr15g0721551.1"/>
    <property type="gene ID" value="HanXRQr2_Chr15g0721551"/>
</dbReference>
<reference evidence="1" key="1">
    <citation type="journal article" date="2017" name="Nature">
        <title>The sunflower genome provides insights into oil metabolism, flowering and Asterid evolution.</title>
        <authorList>
            <person name="Badouin H."/>
            <person name="Gouzy J."/>
            <person name="Grassa C.J."/>
            <person name="Murat F."/>
            <person name="Staton S.E."/>
            <person name="Cottret L."/>
            <person name="Lelandais-Briere C."/>
            <person name="Owens G.L."/>
            <person name="Carrere S."/>
            <person name="Mayjonade B."/>
            <person name="Legrand L."/>
            <person name="Gill N."/>
            <person name="Kane N.C."/>
            <person name="Bowers J.E."/>
            <person name="Hubner S."/>
            <person name="Bellec A."/>
            <person name="Berard A."/>
            <person name="Berges H."/>
            <person name="Blanchet N."/>
            <person name="Boniface M.C."/>
            <person name="Brunel D."/>
            <person name="Catrice O."/>
            <person name="Chaidir N."/>
            <person name="Claudel C."/>
            <person name="Donnadieu C."/>
            <person name="Faraut T."/>
            <person name="Fievet G."/>
            <person name="Helmstetter N."/>
            <person name="King M."/>
            <person name="Knapp S.J."/>
            <person name="Lai Z."/>
            <person name="Le Paslier M.C."/>
            <person name="Lippi Y."/>
            <person name="Lorenzon L."/>
            <person name="Mandel J.R."/>
            <person name="Marage G."/>
            <person name="Marchand G."/>
            <person name="Marquand E."/>
            <person name="Bret-Mestries E."/>
            <person name="Morien E."/>
            <person name="Nambeesan S."/>
            <person name="Nguyen T."/>
            <person name="Pegot-Espagnet P."/>
            <person name="Pouilly N."/>
            <person name="Raftis F."/>
            <person name="Sallet E."/>
            <person name="Schiex T."/>
            <person name="Thomas J."/>
            <person name="Vandecasteele C."/>
            <person name="Vares D."/>
            <person name="Vear F."/>
            <person name="Vautrin S."/>
            <person name="Crespi M."/>
            <person name="Mangin B."/>
            <person name="Burke J.M."/>
            <person name="Salse J."/>
            <person name="Munos S."/>
            <person name="Vincourt P."/>
            <person name="Rieseberg L.H."/>
            <person name="Langlade N.B."/>
        </authorList>
    </citation>
    <scope>NUCLEOTIDE SEQUENCE</scope>
    <source>
        <tissue evidence="1">Leaves</tissue>
    </source>
</reference>
<dbReference type="EMBL" id="MNCJ02000330">
    <property type="protein sequence ID" value="KAF5766952.1"/>
    <property type="molecule type" value="Genomic_DNA"/>
</dbReference>
<dbReference type="Proteomes" id="UP000215914">
    <property type="component" value="Unassembled WGS sequence"/>
</dbReference>
<dbReference type="AlphaFoldDB" id="A0A9K3E5V4"/>
<comment type="caution">
    <text evidence="1">The sequence shown here is derived from an EMBL/GenBank/DDBJ whole genome shotgun (WGS) entry which is preliminary data.</text>
</comment>
<reference evidence="1" key="2">
    <citation type="submission" date="2020-06" db="EMBL/GenBank/DDBJ databases">
        <title>Helianthus annuus Genome sequencing and assembly Release 2.</title>
        <authorList>
            <person name="Gouzy J."/>
            <person name="Langlade N."/>
            <person name="Munos S."/>
        </authorList>
    </citation>
    <scope>NUCLEOTIDE SEQUENCE</scope>
    <source>
        <tissue evidence="1">Leaves</tissue>
    </source>
</reference>
<evidence type="ECO:0000313" key="2">
    <source>
        <dbReference type="Proteomes" id="UP000215914"/>
    </source>
</evidence>
<evidence type="ECO:0000313" key="1">
    <source>
        <dbReference type="EMBL" id="KAF5766952.1"/>
    </source>
</evidence>
<organism evidence="1 2">
    <name type="scientific">Helianthus annuus</name>
    <name type="common">Common sunflower</name>
    <dbReference type="NCBI Taxonomy" id="4232"/>
    <lineage>
        <taxon>Eukaryota</taxon>
        <taxon>Viridiplantae</taxon>
        <taxon>Streptophyta</taxon>
        <taxon>Embryophyta</taxon>
        <taxon>Tracheophyta</taxon>
        <taxon>Spermatophyta</taxon>
        <taxon>Magnoliopsida</taxon>
        <taxon>eudicotyledons</taxon>
        <taxon>Gunneridae</taxon>
        <taxon>Pentapetalae</taxon>
        <taxon>asterids</taxon>
        <taxon>campanulids</taxon>
        <taxon>Asterales</taxon>
        <taxon>Asteraceae</taxon>
        <taxon>Asteroideae</taxon>
        <taxon>Heliantheae alliance</taxon>
        <taxon>Heliantheae</taxon>
        <taxon>Helianthus</taxon>
    </lineage>
</organism>
<sequence>MMTLNGCSISSFSREHKATWFSISRIFFPSSVCINKSKLRYPLTLVEILPYAI</sequence>
<proteinExistence type="predicted"/>
<name>A0A9K3E5V4_HELAN</name>